<dbReference type="GO" id="GO:0016787">
    <property type="term" value="F:hydrolase activity"/>
    <property type="evidence" value="ECO:0007669"/>
    <property type="project" value="UniProtKB-KW"/>
</dbReference>
<organism evidence="3 4">
    <name type="scientific">Acinetobacter bereziniae</name>
    <name type="common">Acinetobacter genomosp. 10</name>
    <dbReference type="NCBI Taxonomy" id="106648"/>
    <lineage>
        <taxon>Bacteria</taxon>
        <taxon>Pseudomonadati</taxon>
        <taxon>Pseudomonadota</taxon>
        <taxon>Gammaproteobacteria</taxon>
        <taxon>Moraxellales</taxon>
        <taxon>Moraxellaceae</taxon>
        <taxon>Acinetobacter</taxon>
    </lineage>
</organism>
<dbReference type="InterPro" id="IPR050300">
    <property type="entry name" value="GDXG_lipolytic_enzyme"/>
</dbReference>
<dbReference type="PANTHER" id="PTHR48081">
    <property type="entry name" value="AB HYDROLASE SUPERFAMILY PROTEIN C4A8.06C"/>
    <property type="match status" value="1"/>
</dbReference>
<keyword evidence="1" id="KW-0378">Hydrolase</keyword>
<gene>
    <name evidence="3" type="primary">nlhH_2</name>
    <name evidence="3" type="ORF">GAK29_00391</name>
</gene>
<name>A0A833UU08_ACIBZ</name>
<evidence type="ECO:0000313" key="4">
    <source>
        <dbReference type="Proteomes" id="UP000490535"/>
    </source>
</evidence>
<dbReference type="EMBL" id="WNDP01000005">
    <property type="protein sequence ID" value="KAF1027915.1"/>
    <property type="molecule type" value="Genomic_DNA"/>
</dbReference>
<dbReference type="InterPro" id="IPR029058">
    <property type="entry name" value="AB_hydrolase_fold"/>
</dbReference>
<proteinExistence type="predicted"/>
<dbReference type="Gene3D" id="3.40.50.1820">
    <property type="entry name" value="alpha/beta hydrolase"/>
    <property type="match status" value="1"/>
</dbReference>
<dbReference type="SUPFAM" id="SSF53474">
    <property type="entry name" value="alpha/beta-Hydrolases"/>
    <property type="match status" value="1"/>
</dbReference>
<dbReference type="Pfam" id="PF07859">
    <property type="entry name" value="Abhydrolase_3"/>
    <property type="match status" value="1"/>
</dbReference>
<protein>
    <submittedName>
        <fullName evidence="3">Carboxylesterase NlhH</fullName>
    </submittedName>
</protein>
<reference evidence="4" key="1">
    <citation type="journal article" date="2020" name="MBio">
        <title>Horizontal gene transfer to a defensive symbiont with a reduced genome amongst a multipartite beetle microbiome.</title>
        <authorList>
            <person name="Waterworth S.C."/>
            <person name="Florez L.V."/>
            <person name="Rees E.R."/>
            <person name="Hertweck C."/>
            <person name="Kaltenpoth M."/>
            <person name="Kwan J.C."/>
        </authorList>
    </citation>
    <scope>NUCLEOTIDE SEQUENCE [LARGE SCALE GENOMIC DNA]</scope>
</reference>
<dbReference type="InterPro" id="IPR013094">
    <property type="entry name" value="AB_hydrolase_3"/>
</dbReference>
<evidence type="ECO:0000313" key="3">
    <source>
        <dbReference type="EMBL" id="KAF1027915.1"/>
    </source>
</evidence>
<dbReference type="PANTHER" id="PTHR48081:SF8">
    <property type="entry name" value="ALPHA_BETA HYDROLASE FOLD-3 DOMAIN-CONTAINING PROTEIN-RELATED"/>
    <property type="match status" value="1"/>
</dbReference>
<dbReference type="AlphaFoldDB" id="A0A833UU08"/>
<evidence type="ECO:0000259" key="2">
    <source>
        <dbReference type="Pfam" id="PF07859"/>
    </source>
</evidence>
<sequence length="306" mass="34469">MTVNHEIKNWLKSRSVAPIPQSLSELRLQVNHDIIQQQGIEQDAGYQSSFQVKVADQTEIEVRRYIPDQLRHQQQRPALVFAHGGGWCLGSLDAWDRACRLLADSTQLVVFSVDYRLAPEFKFPIPLTDFFCAFRHIYHNALTLGIDPNRIAVGGDSAGANLAAVTCLLAKQHPEIQISHQLLFYPALDATMNSPSYTTYAENFGLTTATMAYCWDQYLNNESERNDERANPLLAKSLHGLPAATIFACEYDPVRDDAERYAERLKNAGIDVKLHLLTGMIHGAIHMTAITPETRKIYQKIELAFN</sequence>
<dbReference type="Proteomes" id="UP000490535">
    <property type="component" value="Unassembled WGS sequence"/>
</dbReference>
<evidence type="ECO:0000256" key="1">
    <source>
        <dbReference type="ARBA" id="ARBA00022801"/>
    </source>
</evidence>
<comment type="caution">
    <text evidence="3">The sequence shown here is derived from an EMBL/GenBank/DDBJ whole genome shotgun (WGS) entry which is preliminary data.</text>
</comment>
<accession>A0A833UU08</accession>
<feature type="domain" description="Alpha/beta hydrolase fold-3" evidence="2">
    <location>
        <begin position="79"/>
        <end position="284"/>
    </location>
</feature>